<evidence type="ECO:0000313" key="1">
    <source>
        <dbReference type="EMBL" id="NYJ03515.1"/>
    </source>
</evidence>
<comment type="caution">
    <text evidence="1">The sequence shown here is derived from an EMBL/GenBank/DDBJ whole genome shotgun (WGS) entry which is preliminary data.</text>
</comment>
<sequence>MELEFSGPVFEWRGPAPFYYVAVPEEDSADIKADEAMLSYGWGCIPVTATVGDTEFTTSLFPKDGRYLLGLKVAVRRAEGIDEGDHVAVRMRVEPIA</sequence>
<evidence type="ECO:0000313" key="2">
    <source>
        <dbReference type="Proteomes" id="UP000530424"/>
    </source>
</evidence>
<gene>
    <name evidence="1" type="ORF">HNR19_004213</name>
</gene>
<dbReference type="InterPro" id="IPR015018">
    <property type="entry name" value="DUF1905"/>
</dbReference>
<dbReference type="RefSeq" id="WP_179669806.1">
    <property type="nucleotide sequence ID" value="NZ_JACCFP010000001.1"/>
</dbReference>
<dbReference type="SUPFAM" id="SSF141694">
    <property type="entry name" value="AF2212/PG0164-like"/>
    <property type="match status" value="1"/>
</dbReference>
<organism evidence="1 2">
    <name type="scientific">Nocardioides thalensis</name>
    <dbReference type="NCBI Taxonomy" id="1914755"/>
    <lineage>
        <taxon>Bacteria</taxon>
        <taxon>Bacillati</taxon>
        <taxon>Actinomycetota</taxon>
        <taxon>Actinomycetes</taxon>
        <taxon>Propionibacteriales</taxon>
        <taxon>Nocardioidaceae</taxon>
        <taxon>Nocardioides</taxon>
    </lineage>
</organism>
<dbReference type="Gene3D" id="2.40.30.100">
    <property type="entry name" value="AF2212/PG0164-like"/>
    <property type="match status" value="1"/>
</dbReference>
<dbReference type="AlphaFoldDB" id="A0A853C6M3"/>
<dbReference type="Pfam" id="PF08922">
    <property type="entry name" value="DUF1905"/>
    <property type="match status" value="1"/>
</dbReference>
<dbReference type="EMBL" id="JACCFP010000001">
    <property type="protein sequence ID" value="NYJ03515.1"/>
    <property type="molecule type" value="Genomic_DNA"/>
</dbReference>
<evidence type="ECO:0008006" key="3">
    <source>
        <dbReference type="Google" id="ProtNLM"/>
    </source>
</evidence>
<proteinExistence type="predicted"/>
<dbReference type="InterPro" id="IPR037079">
    <property type="entry name" value="AF2212/PG0164-like_sf"/>
</dbReference>
<keyword evidence="2" id="KW-1185">Reference proteome</keyword>
<protein>
    <recommendedName>
        <fullName evidence="3">DUF1905 domain-containing protein</fullName>
    </recommendedName>
</protein>
<name>A0A853C6M3_9ACTN</name>
<dbReference type="Proteomes" id="UP000530424">
    <property type="component" value="Unassembled WGS sequence"/>
</dbReference>
<accession>A0A853C6M3</accession>
<reference evidence="1 2" key="1">
    <citation type="submission" date="2020-07" db="EMBL/GenBank/DDBJ databases">
        <title>Sequencing the genomes of 1000 actinobacteria strains.</title>
        <authorList>
            <person name="Klenk H.-P."/>
        </authorList>
    </citation>
    <scope>NUCLEOTIDE SEQUENCE [LARGE SCALE GENOMIC DNA]</scope>
    <source>
        <strain evidence="1 2">DSM 103833</strain>
    </source>
</reference>